<feature type="region of interest" description="Disordered" evidence="1">
    <location>
        <begin position="838"/>
        <end position="857"/>
    </location>
</feature>
<feature type="region of interest" description="Disordered" evidence="1">
    <location>
        <begin position="582"/>
        <end position="632"/>
    </location>
</feature>
<feature type="compositionally biased region" description="Low complexity" evidence="1">
    <location>
        <begin position="1012"/>
        <end position="1026"/>
    </location>
</feature>
<sequence>MFPVPTRNTRKTSRTALTPTKHELSPPPNLPHQSELQKSSSEIHFESRSSVFCDEVKSNQATFSDKLPLNTLSRDNSDYQSSTIPHRIDAEMCSPFSSLDENVPPASSGWSILDNQLEESKKLTLRSTKRLSNDFPVLNQSSICNRENNAFSESGKMNVPITLNAYSSGKDTSFAHNFLNAQTNSSAVQSDVFHNAQLFDSSLIKRSNKPSKLMQEIHFNSAPSSPVKHPSSILKKKSIDETALPTLNFHSSPASILKRKVSHDESSSSASLSVASACMPSSSSAILELSRRQGILKKNCSFDEAELLKRRSCSPELGISAPFTEFKSILKNQHRSSLENLSLDDTVPEPELHPILKKSARQESTESTISPEPHSILKRKTSVHNVSPSHVALLDSAENSDFSASESVKPILKKKSSSEENESTASTGLLSYEILKPILKKKSITDIEPEDENRPVKPILKSIRKSPEFDEKVLQKRLSLEVDVKPILKPSRVGSLDNEDSSSDDGVVEEKNVANFLRSISKMSLKKHKNRTPTQTRHSLDLSYIMSQRTRDSTSPENSEPVRPLSVAERIINLENFIAQETSSSENLSPCSPRTSISKPARSRKRFSTQPITYQELSSTRRSSDSTEKLNFKPNNNCESCEQLQSEVITADNFSEVNSHYESVNSILSAIESPNHLNKESESDSGKVSSDDFEGKTVSRSNSVSSKTSFFNDIFTKVERELEELQAPRKAFGAVRSHKRYARNAGDRHITQPVTVDELEKAKRLNCEKSKYFSRARSDSSNTVVKPKPVELAVYQSEEGFYDAGNDDDDEDDDDPNDPSKLSLAERVKLFSEKMIHARLPPTSDPPRSKRSNRFKTQPVTSFEVVSAQKSIPIMNQESSAVLVAGLMKNLKNKLGTEPITVKDNVNATGKAPSPILKQNSFKYSKRSAFADTRKPPTEHISNAKTDAPMVNSEDAKAIKTSTSNTAVSKGKIALKPEIKSIPKEDSSQLVRKIAIEARNKLNRRLIDDLATDTTTSDGDTSSSGGREIQSILKGQASVKQQPLPAVSKSSSESESEFRKNPESALSNDEVGNDYSP</sequence>
<gene>
    <name evidence="2" type="ORF">BEMITA_LOCUS4885</name>
</gene>
<feature type="compositionally biased region" description="Basic and acidic residues" evidence="1">
    <location>
        <begin position="622"/>
        <end position="631"/>
    </location>
</feature>
<proteinExistence type="predicted"/>
<feature type="region of interest" description="Disordered" evidence="1">
    <location>
        <begin position="801"/>
        <end position="821"/>
    </location>
</feature>
<evidence type="ECO:0008006" key="4">
    <source>
        <dbReference type="Google" id="ProtNLM"/>
    </source>
</evidence>
<dbReference type="EMBL" id="OU963863">
    <property type="protein sequence ID" value="CAH0385685.1"/>
    <property type="molecule type" value="Genomic_DNA"/>
</dbReference>
<name>A0A9P0F2M6_BEMTA</name>
<feature type="region of interest" description="Disordered" evidence="1">
    <location>
        <begin position="1012"/>
        <end position="1077"/>
    </location>
</feature>
<reference evidence="2" key="1">
    <citation type="submission" date="2021-12" db="EMBL/GenBank/DDBJ databases">
        <authorList>
            <person name="King R."/>
        </authorList>
    </citation>
    <scope>NUCLEOTIDE SEQUENCE</scope>
</reference>
<protein>
    <recommendedName>
        <fullName evidence="4">Supervillin</fullName>
    </recommendedName>
</protein>
<feature type="compositionally biased region" description="Acidic residues" evidence="1">
    <location>
        <begin position="805"/>
        <end position="817"/>
    </location>
</feature>
<feature type="region of interest" description="Disordered" evidence="1">
    <location>
        <begin position="1"/>
        <end position="42"/>
    </location>
</feature>
<evidence type="ECO:0000256" key="1">
    <source>
        <dbReference type="SAM" id="MobiDB-lite"/>
    </source>
</evidence>
<feature type="region of interest" description="Disordered" evidence="1">
    <location>
        <begin position="676"/>
        <end position="700"/>
    </location>
</feature>
<feature type="compositionally biased region" description="Polar residues" evidence="1">
    <location>
        <begin position="608"/>
        <end position="621"/>
    </location>
</feature>
<evidence type="ECO:0000313" key="2">
    <source>
        <dbReference type="EMBL" id="CAH0385685.1"/>
    </source>
</evidence>
<accession>A0A9P0F2M6</accession>
<dbReference type="Proteomes" id="UP001152759">
    <property type="component" value="Chromosome 2"/>
</dbReference>
<feature type="compositionally biased region" description="Polar residues" evidence="1">
    <location>
        <begin position="582"/>
        <end position="598"/>
    </location>
</feature>
<feature type="compositionally biased region" description="Basic and acidic residues" evidence="1">
    <location>
        <begin position="677"/>
        <end position="697"/>
    </location>
</feature>
<evidence type="ECO:0000313" key="3">
    <source>
        <dbReference type="Proteomes" id="UP001152759"/>
    </source>
</evidence>
<organism evidence="2 3">
    <name type="scientific">Bemisia tabaci</name>
    <name type="common">Sweetpotato whitefly</name>
    <name type="synonym">Aleurodes tabaci</name>
    <dbReference type="NCBI Taxonomy" id="7038"/>
    <lineage>
        <taxon>Eukaryota</taxon>
        <taxon>Metazoa</taxon>
        <taxon>Ecdysozoa</taxon>
        <taxon>Arthropoda</taxon>
        <taxon>Hexapoda</taxon>
        <taxon>Insecta</taxon>
        <taxon>Pterygota</taxon>
        <taxon>Neoptera</taxon>
        <taxon>Paraneoptera</taxon>
        <taxon>Hemiptera</taxon>
        <taxon>Sternorrhyncha</taxon>
        <taxon>Aleyrodoidea</taxon>
        <taxon>Aleyrodidae</taxon>
        <taxon>Aleyrodinae</taxon>
        <taxon>Bemisia</taxon>
    </lineage>
</organism>
<keyword evidence="3" id="KW-1185">Reference proteome</keyword>
<feature type="region of interest" description="Disordered" evidence="1">
    <location>
        <begin position="356"/>
        <end position="378"/>
    </location>
</feature>
<feature type="region of interest" description="Disordered" evidence="1">
    <location>
        <begin position="405"/>
        <end position="426"/>
    </location>
</feature>
<dbReference type="AlphaFoldDB" id="A0A9P0F2M6"/>